<reference evidence="1" key="1">
    <citation type="submission" date="2021-02" db="EMBL/GenBank/DDBJ databases">
        <authorList>
            <person name="Nowell W R."/>
        </authorList>
    </citation>
    <scope>NUCLEOTIDE SEQUENCE</scope>
    <source>
        <strain evidence="1">Ploen Becks lab</strain>
    </source>
</reference>
<dbReference type="EMBL" id="CAJNOC010003843">
    <property type="protein sequence ID" value="CAF0999986.1"/>
    <property type="molecule type" value="Genomic_DNA"/>
</dbReference>
<dbReference type="InterPro" id="IPR014988">
    <property type="entry name" value="Uncharacterised_YqcI/YcgG"/>
</dbReference>
<dbReference type="Pfam" id="PF08892">
    <property type="entry name" value="YqcI_YcgG"/>
    <property type="match status" value="1"/>
</dbReference>
<comment type="caution">
    <text evidence="1">The sequence shown here is derived from an EMBL/GenBank/DDBJ whole genome shotgun (WGS) entry which is preliminary data.</text>
</comment>
<organism evidence="1 2">
    <name type="scientific">Brachionus calyciflorus</name>
    <dbReference type="NCBI Taxonomy" id="104777"/>
    <lineage>
        <taxon>Eukaryota</taxon>
        <taxon>Metazoa</taxon>
        <taxon>Spiralia</taxon>
        <taxon>Gnathifera</taxon>
        <taxon>Rotifera</taxon>
        <taxon>Eurotatoria</taxon>
        <taxon>Monogononta</taxon>
        <taxon>Pseudotrocha</taxon>
        <taxon>Ploima</taxon>
        <taxon>Brachionidae</taxon>
        <taxon>Brachionus</taxon>
    </lineage>
</organism>
<protein>
    <submittedName>
        <fullName evidence="1">Uncharacterized protein</fullName>
    </submittedName>
</protein>
<evidence type="ECO:0000313" key="2">
    <source>
        <dbReference type="Proteomes" id="UP000663879"/>
    </source>
</evidence>
<dbReference type="Proteomes" id="UP000663879">
    <property type="component" value="Unassembled WGS sequence"/>
</dbReference>
<proteinExistence type="predicted"/>
<dbReference type="AlphaFoldDB" id="A0A814GSA2"/>
<gene>
    <name evidence="1" type="ORF">OXX778_LOCUS16356</name>
</gene>
<keyword evidence="2" id="KW-1185">Reference proteome</keyword>
<dbReference type="OrthoDB" id="29098at2759"/>
<name>A0A814GSA2_9BILA</name>
<evidence type="ECO:0000313" key="1">
    <source>
        <dbReference type="EMBL" id="CAF0999986.1"/>
    </source>
</evidence>
<accession>A0A814GSA2</accession>
<sequence>MRMFKISFYYVRKKHNLHLTFQEVNSKKLENPFIKSKKSIFSDLSENTLKEIKDQLFDQYAFDYSFSDSLKCFEELKNKSDCTFAKNSKLWGSPLWNAKLTVKENVQHLILPSFLIFTNVCDELKLDGFLVQLPGNDYGHDLEIFSKIFFEILTNLSDFDPKKSKCMREKIESSNWVFEFNKLTFFITTFLPIYPENHSRYSFGINECFILFQPEISFAHHNLPHDTPVTNWSHPKTIRDKIRINFKNSNREYLIRDTVSYPMCHDIIKPIEKNGRIINWWKNY</sequence>